<evidence type="ECO:0008006" key="3">
    <source>
        <dbReference type="Google" id="ProtNLM"/>
    </source>
</evidence>
<gene>
    <name evidence="1" type="ORF">CFOL_v3_12730</name>
</gene>
<evidence type="ECO:0000313" key="1">
    <source>
        <dbReference type="EMBL" id="GAV69229.1"/>
    </source>
</evidence>
<comment type="caution">
    <text evidence="1">The sequence shown here is derived from an EMBL/GenBank/DDBJ whole genome shotgun (WGS) entry which is preliminary data.</text>
</comment>
<keyword evidence="2" id="KW-1185">Reference proteome</keyword>
<name>A0A1Q3BMW6_CEPFO</name>
<dbReference type="InParanoid" id="A0A1Q3BMW6"/>
<evidence type="ECO:0000313" key="2">
    <source>
        <dbReference type="Proteomes" id="UP000187406"/>
    </source>
</evidence>
<proteinExistence type="predicted"/>
<protein>
    <recommendedName>
        <fullName evidence="3">Zf-RVT domain-containing protein</fullName>
    </recommendedName>
</protein>
<dbReference type="AlphaFoldDB" id="A0A1Q3BMW6"/>
<dbReference type="EMBL" id="BDDD01000704">
    <property type="protein sequence ID" value="GAV69229.1"/>
    <property type="molecule type" value="Genomic_DNA"/>
</dbReference>
<dbReference type="STRING" id="3775.A0A1Q3BMW6"/>
<dbReference type="Proteomes" id="UP000187406">
    <property type="component" value="Unassembled WGS sequence"/>
</dbReference>
<reference evidence="2" key="1">
    <citation type="submission" date="2016-04" db="EMBL/GenBank/DDBJ databases">
        <title>Cephalotus genome sequencing.</title>
        <authorList>
            <person name="Fukushima K."/>
            <person name="Hasebe M."/>
            <person name="Fang X."/>
        </authorList>
    </citation>
    <scope>NUCLEOTIDE SEQUENCE [LARGE SCALE GENOMIC DNA]</scope>
    <source>
        <strain evidence="2">cv. St1</strain>
    </source>
</reference>
<accession>A0A1Q3BMW6</accession>
<dbReference type="PANTHER" id="PTHR33116">
    <property type="entry name" value="REVERSE TRANSCRIPTASE ZINC-BINDING DOMAIN-CONTAINING PROTEIN-RELATED-RELATED"/>
    <property type="match status" value="1"/>
</dbReference>
<organism evidence="1 2">
    <name type="scientific">Cephalotus follicularis</name>
    <name type="common">Albany pitcher plant</name>
    <dbReference type="NCBI Taxonomy" id="3775"/>
    <lineage>
        <taxon>Eukaryota</taxon>
        <taxon>Viridiplantae</taxon>
        <taxon>Streptophyta</taxon>
        <taxon>Embryophyta</taxon>
        <taxon>Tracheophyta</taxon>
        <taxon>Spermatophyta</taxon>
        <taxon>Magnoliopsida</taxon>
        <taxon>eudicotyledons</taxon>
        <taxon>Gunneridae</taxon>
        <taxon>Pentapetalae</taxon>
        <taxon>rosids</taxon>
        <taxon>fabids</taxon>
        <taxon>Oxalidales</taxon>
        <taxon>Cephalotaceae</taxon>
        <taxon>Cephalotus</taxon>
    </lineage>
</organism>
<dbReference type="PANTHER" id="PTHR33116:SF78">
    <property type="entry name" value="OS12G0587133 PROTEIN"/>
    <property type="match status" value="1"/>
</dbReference>
<sequence>MRYLGISLVVSMLRQSYCMVMVDRLMKRLTSWFCNSFSFGGRLQLISSTLFSLQVFWCRTFILPVAVVKKCEGIIRSFLWFGLENVRKVGKVAWNKVCRPKA</sequence>